<proteinExistence type="predicted"/>
<reference evidence="1 2" key="1">
    <citation type="submission" date="2019-10" db="EMBL/GenBank/DDBJ databases">
        <authorList>
            <person name="Blom J."/>
        </authorList>
    </citation>
    <scope>NUCLEOTIDE SEQUENCE [LARGE SCALE GENOMIC DNA]</scope>
    <source>
        <strain evidence="1 2">ES3154-GLU</strain>
    </source>
</reference>
<dbReference type="Proteomes" id="UP000419017">
    <property type="component" value="Unassembled WGS sequence"/>
</dbReference>
<dbReference type="EMBL" id="CABWIB010000001">
    <property type="protein sequence ID" value="VWL84840.1"/>
    <property type="molecule type" value="Genomic_DNA"/>
</dbReference>
<accession>A0A6I8M7P2</accession>
<protein>
    <submittedName>
        <fullName evidence="1">Uncharacterized protein</fullName>
    </submittedName>
</protein>
<evidence type="ECO:0000313" key="1">
    <source>
        <dbReference type="EMBL" id="VWL84840.1"/>
    </source>
</evidence>
<name>A0A6I8M7P2_9FUSO</name>
<keyword evidence="2" id="KW-1185">Reference proteome</keyword>
<dbReference type="AlphaFoldDB" id="A0A6I8M7P2"/>
<sequence length="38" mass="4651">MIELKFFLKEELDEIKIVNKQHIDIINDFFSNSKKINR</sequence>
<gene>
    <name evidence="1" type="ORF">OMES3154_00094</name>
</gene>
<organism evidence="1 2">
    <name type="scientific">Oceanivirga miroungae</name>
    <dbReference type="NCBI Taxonomy" id="1130046"/>
    <lineage>
        <taxon>Bacteria</taxon>
        <taxon>Fusobacteriati</taxon>
        <taxon>Fusobacteriota</taxon>
        <taxon>Fusobacteriia</taxon>
        <taxon>Fusobacteriales</taxon>
        <taxon>Leptotrichiaceae</taxon>
        <taxon>Oceanivirga</taxon>
    </lineage>
</organism>
<evidence type="ECO:0000313" key="2">
    <source>
        <dbReference type="Proteomes" id="UP000419017"/>
    </source>
</evidence>